<dbReference type="KEGG" id="ppai:E1956_17750"/>
<comment type="cofactor">
    <cofactor evidence="1">
        <name>FAD</name>
        <dbReference type="ChEBI" id="CHEBI:57692"/>
    </cofactor>
</comment>
<evidence type="ECO:0000259" key="7">
    <source>
        <dbReference type="Pfam" id="PF02770"/>
    </source>
</evidence>
<evidence type="ECO:0000313" key="9">
    <source>
        <dbReference type="EMBL" id="QBQ99076.1"/>
    </source>
</evidence>
<dbReference type="InterPro" id="IPR013786">
    <property type="entry name" value="AcylCoA_DH/ox_N"/>
</dbReference>
<evidence type="ECO:0000256" key="1">
    <source>
        <dbReference type="ARBA" id="ARBA00001974"/>
    </source>
</evidence>
<protein>
    <submittedName>
        <fullName evidence="9">Acyl-CoA dehydrogenase</fullName>
    </submittedName>
</protein>
<dbReference type="InterPro" id="IPR052161">
    <property type="entry name" value="Mycobact_Acyl-CoA_DH"/>
</dbReference>
<dbReference type="PANTHER" id="PTHR43292">
    <property type="entry name" value="ACYL-COA DEHYDROGENASE"/>
    <property type="match status" value="1"/>
</dbReference>
<dbReference type="InterPro" id="IPR037069">
    <property type="entry name" value="AcylCoA_DH/ox_N_sf"/>
</dbReference>
<dbReference type="AlphaFoldDB" id="A0A4P7CWB7"/>
<dbReference type="OrthoDB" id="9770681at2"/>
<feature type="domain" description="Acyl-CoA oxidase/dehydrogenase middle" evidence="7">
    <location>
        <begin position="128"/>
        <end position="220"/>
    </location>
</feature>
<dbReference type="InterPro" id="IPR046373">
    <property type="entry name" value="Acyl-CoA_Oxase/DH_mid-dom_sf"/>
</dbReference>
<dbReference type="GO" id="GO:0016627">
    <property type="term" value="F:oxidoreductase activity, acting on the CH-CH group of donors"/>
    <property type="evidence" value="ECO:0007669"/>
    <property type="project" value="InterPro"/>
</dbReference>
<dbReference type="Gene3D" id="1.20.140.10">
    <property type="entry name" value="Butyryl-CoA Dehydrogenase, subunit A, domain 3"/>
    <property type="match status" value="1"/>
</dbReference>
<evidence type="ECO:0000256" key="3">
    <source>
        <dbReference type="ARBA" id="ARBA00022630"/>
    </source>
</evidence>
<gene>
    <name evidence="9" type="ORF">E1956_17750</name>
</gene>
<evidence type="ECO:0000256" key="5">
    <source>
        <dbReference type="ARBA" id="ARBA00023002"/>
    </source>
</evidence>
<evidence type="ECO:0000259" key="8">
    <source>
        <dbReference type="Pfam" id="PF02771"/>
    </source>
</evidence>
<dbReference type="Proteomes" id="UP000295727">
    <property type="component" value="Chromosome 2"/>
</dbReference>
<reference evidence="9 10" key="1">
    <citation type="submission" date="2019-03" db="EMBL/GenBank/DDBJ databases">
        <title>Paraburkholderia sp. 7MH5, isolated from subtropical forest soil.</title>
        <authorList>
            <person name="Gao Z.-H."/>
            <person name="Qiu L.-H."/>
        </authorList>
    </citation>
    <scope>NUCLEOTIDE SEQUENCE [LARGE SCALE GENOMIC DNA]</scope>
    <source>
        <strain evidence="9 10">7MH5</strain>
    </source>
</reference>
<dbReference type="PANTHER" id="PTHR43292:SF3">
    <property type="entry name" value="ACYL-COA DEHYDROGENASE FADE29"/>
    <property type="match status" value="1"/>
</dbReference>
<keyword evidence="3" id="KW-0285">Flavoprotein</keyword>
<dbReference type="Pfam" id="PF02771">
    <property type="entry name" value="Acyl-CoA_dh_N"/>
    <property type="match status" value="1"/>
</dbReference>
<evidence type="ECO:0000256" key="2">
    <source>
        <dbReference type="ARBA" id="ARBA00009347"/>
    </source>
</evidence>
<keyword evidence="4" id="KW-0274">FAD</keyword>
<evidence type="ECO:0000259" key="6">
    <source>
        <dbReference type="Pfam" id="PF00441"/>
    </source>
</evidence>
<keyword evidence="5" id="KW-0560">Oxidoreductase</keyword>
<dbReference type="GO" id="GO:0005886">
    <property type="term" value="C:plasma membrane"/>
    <property type="evidence" value="ECO:0007669"/>
    <property type="project" value="TreeGrafter"/>
</dbReference>
<feature type="domain" description="Acyl-CoA dehydrogenase/oxidase N-terminal" evidence="8">
    <location>
        <begin position="8"/>
        <end position="123"/>
    </location>
</feature>
<dbReference type="Gene3D" id="2.40.110.10">
    <property type="entry name" value="Butyryl-CoA Dehydrogenase, subunit A, domain 2"/>
    <property type="match status" value="1"/>
</dbReference>
<accession>A0A4P7CWB7</accession>
<dbReference type="GO" id="GO:0050660">
    <property type="term" value="F:flavin adenine dinucleotide binding"/>
    <property type="evidence" value="ECO:0007669"/>
    <property type="project" value="InterPro"/>
</dbReference>
<dbReference type="SUPFAM" id="SSF56645">
    <property type="entry name" value="Acyl-CoA dehydrogenase NM domain-like"/>
    <property type="match status" value="1"/>
</dbReference>
<evidence type="ECO:0000256" key="4">
    <source>
        <dbReference type="ARBA" id="ARBA00022827"/>
    </source>
</evidence>
<keyword evidence="10" id="KW-1185">Reference proteome</keyword>
<dbReference type="InterPro" id="IPR009075">
    <property type="entry name" value="AcylCo_DH/oxidase_C"/>
</dbReference>
<organism evidence="9 10">
    <name type="scientific">Paraburkholderia pallida</name>
    <dbReference type="NCBI Taxonomy" id="2547399"/>
    <lineage>
        <taxon>Bacteria</taxon>
        <taxon>Pseudomonadati</taxon>
        <taxon>Pseudomonadota</taxon>
        <taxon>Betaproteobacteria</taxon>
        <taxon>Burkholderiales</taxon>
        <taxon>Burkholderiaceae</taxon>
        <taxon>Paraburkholderia</taxon>
    </lineage>
</organism>
<dbReference type="EMBL" id="CP038149">
    <property type="protein sequence ID" value="QBQ99076.1"/>
    <property type="molecule type" value="Genomic_DNA"/>
</dbReference>
<sequence length="387" mass="42865">MNFEWTAGHRGFRARLRSILAENLPADWEQKSRLDTGSAYVSEFSRRFCPMLASEGLLIPHWPREVGGQGLDAFHHWILGEEMFAAGEPRSYQYMNVNWAGPAILKFGTEAQIHEHIDPIVAGTEIWCQGFSEPSAGSDLAAIRTSARRTDRGYILNGSKIWTSGASLADKCFMLVRTSPERYAGISVFLMDMRRPGIDVRVIKSFMGERSVHEMFFDDVELPHAALLGEEGQGWEIARHVLLNERIGAPRYALTQRALDHAMMLLSMDGHSGDGVVRARAGIARAAIDAARSLCLRVVGERFAGRPPSSITNIARYAMVSADRLVAEFIGDYLHERLMANDDPLLAAAYKRAGSTGIAAGSAEIQLNLVARNHLELPRESDMVVRT</sequence>
<comment type="similarity">
    <text evidence="2">Belongs to the acyl-CoA dehydrogenase family.</text>
</comment>
<name>A0A4P7CWB7_9BURK</name>
<dbReference type="InterPro" id="IPR009100">
    <property type="entry name" value="AcylCoA_DH/oxidase_NM_dom_sf"/>
</dbReference>
<proteinExistence type="inferred from homology"/>
<feature type="domain" description="Acyl-CoA dehydrogenase/oxidase C-terminal" evidence="6">
    <location>
        <begin position="232"/>
        <end position="373"/>
    </location>
</feature>
<dbReference type="SUPFAM" id="SSF47203">
    <property type="entry name" value="Acyl-CoA dehydrogenase C-terminal domain-like"/>
    <property type="match status" value="1"/>
</dbReference>
<dbReference type="RefSeq" id="WP_134751469.1">
    <property type="nucleotide sequence ID" value="NZ_CP038149.1"/>
</dbReference>
<evidence type="ECO:0000313" key="10">
    <source>
        <dbReference type="Proteomes" id="UP000295727"/>
    </source>
</evidence>
<dbReference type="InterPro" id="IPR036250">
    <property type="entry name" value="AcylCo_DH-like_C"/>
</dbReference>
<dbReference type="Pfam" id="PF02770">
    <property type="entry name" value="Acyl-CoA_dh_M"/>
    <property type="match status" value="1"/>
</dbReference>
<dbReference type="Pfam" id="PF00441">
    <property type="entry name" value="Acyl-CoA_dh_1"/>
    <property type="match status" value="1"/>
</dbReference>
<dbReference type="InterPro" id="IPR006091">
    <property type="entry name" value="Acyl-CoA_Oxase/DH_mid-dom"/>
</dbReference>
<dbReference type="Gene3D" id="1.10.540.10">
    <property type="entry name" value="Acyl-CoA dehydrogenase/oxidase, N-terminal domain"/>
    <property type="match status" value="1"/>
</dbReference>